<organism evidence="1 2">
    <name type="scientific">Evansella cellulosilytica (strain ATCC 21833 / DSM 2522 / FERM P-1141 / JCM 9156 / N-4)</name>
    <name type="common">Bacillus cellulosilyticus</name>
    <dbReference type="NCBI Taxonomy" id="649639"/>
    <lineage>
        <taxon>Bacteria</taxon>
        <taxon>Bacillati</taxon>
        <taxon>Bacillota</taxon>
        <taxon>Bacilli</taxon>
        <taxon>Bacillales</taxon>
        <taxon>Bacillaceae</taxon>
        <taxon>Evansella</taxon>
    </lineage>
</organism>
<name>E6TQE4_EVAC2</name>
<dbReference type="KEGG" id="bco:Bcell_1049"/>
<dbReference type="AlphaFoldDB" id="E6TQE4"/>
<sequence>MISLTKKITETKCTCKACGKVWFYGKDEERENLGERLQNLGSDMSNTGKSMMCCSGCLPALFIPEKQKTAVKDLKSCPNCGSKAVIKEKVVHEV</sequence>
<dbReference type="HOGENOM" id="CLU_2380180_0_0_9"/>
<protein>
    <submittedName>
        <fullName evidence="1">Uncharacterized protein</fullName>
    </submittedName>
</protein>
<dbReference type="Proteomes" id="UP000001401">
    <property type="component" value="Chromosome"/>
</dbReference>
<evidence type="ECO:0000313" key="1">
    <source>
        <dbReference type="EMBL" id="ADU29322.1"/>
    </source>
</evidence>
<accession>E6TQE4</accession>
<dbReference type="EMBL" id="CP002394">
    <property type="protein sequence ID" value="ADU29322.1"/>
    <property type="molecule type" value="Genomic_DNA"/>
</dbReference>
<keyword evidence="2" id="KW-1185">Reference proteome</keyword>
<evidence type="ECO:0000313" key="2">
    <source>
        <dbReference type="Proteomes" id="UP000001401"/>
    </source>
</evidence>
<reference evidence="1" key="1">
    <citation type="submission" date="2010-12" db="EMBL/GenBank/DDBJ databases">
        <title>Complete sequence of Bacillus cellulosilyticus DSM 2522.</title>
        <authorList>
            <consortium name="US DOE Joint Genome Institute"/>
            <person name="Lucas S."/>
            <person name="Copeland A."/>
            <person name="Lapidus A."/>
            <person name="Cheng J.-F."/>
            <person name="Bruce D."/>
            <person name="Goodwin L."/>
            <person name="Pitluck S."/>
            <person name="Chertkov O."/>
            <person name="Detter J.C."/>
            <person name="Han C."/>
            <person name="Tapia R."/>
            <person name="Land M."/>
            <person name="Hauser L."/>
            <person name="Jeffries C."/>
            <person name="Kyrpides N."/>
            <person name="Ivanova N."/>
            <person name="Mikhailova N."/>
            <person name="Brumm P."/>
            <person name="Mead D."/>
            <person name="Woyke T."/>
        </authorList>
    </citation>
    <scope>NUCLEOTIDE SEQUENCE [LARGE SCALE GENOMIC DNA]</scope>
    <source>
        <strain evidence="1">DSM 2522</strain>
    </source>
</reference>
<gene>
    <name evidence="1" type="ordered locus">Bcell_1049</name>
</gene>
<proteinExistence type="predicted"/>